<dbReference type="InterPro" id="IPR042119">
    <property type="entry name" value="QueA_dom2"/>
</dbReference>
<evidence type="ECO:0000313" key="6">
    <source>
        <dbReference type="Proteomes" id="UP000238176"/>
    </source>
</evidence>
<dbReference type="GO" id="GO:0051075">
    <property type="term" value="F:S-adenosylmethionine:tRNA ribosyltransferase-isomerase activity"/>
    <property type="evidence" value="ECO:0007669"/>
    <property type="project" value="TreeGrafter"/>
</dbReference>
<evidence type="ECO:0000256" key="2">
    <source>
        <dbReference type="ARBA" id="ARBA00022679"/>
    </source>
</evidence>
<dbReference type="InterPro" id="IPR042118">
    <property type="entry name" value="QueA_dom1"/>
</dbReference>
<proteinExistence type="predicted"/>
<dbReference type="Pfam" id="PF02547">
    <property type="entry name" value="Queuosine_synth"/>
    <property type="match status" value="1"/>
</dbReference>
<protein>
    <submittedName>
        <fullName evidence="5">S-adenosylmethionine:tRNA ribosyltransferase-isomerase</fullName>
    </submittedName>
</protein>
<reference evidence="5 6" key="1">
    <citation type="submission" date="2018-03" db="EMBL/GenBank/DDBJ databases">
        <title>Genomic Encyclopedia of Type Strains, Phase III (KMG-III): the genomes of soil and plant-associated and newly described type strains.</title>
        <authorList>
            <person name="Whitman W."/>
        </authorList>
    </citation>
    <scope>NUCLEOTIDE SEQUENCE [LARGE SCALE GENOMIC DNA]</scope>
    <source>
        <strain evidence="5 6">CGMCC 4.7067</strain>
    </source>
</reference>
<dbReference type="PANTHER" id="PTHR30307:SF0">
    <property type="entry name" value="S-ADENOSYLMETHIONINE:TRNA RIBOSYLTRANSFERASE-ISOMERASE"/>
    <property type="match status" value="1"/>
</dbReference>
<dbReference type="Gene3D" id="2.40.10.240">
    <property type="entry name" value="QueA-like"/>
    <property type="match status" value="1"/>
</dbReference>
<evidence type="ECO:0000256" key="3">
    <source>
        <dbReference type="ARBA" id="ARBA00022691"/>
    </source>
</evidence>
<dbReference type="InterPro" id="IPR003699">
    <property type="entry name" value="QueA"/>
</dbReference>
<dbReference type="RefSeq" id="WP_106365453.1">
    <property type="nucleotide sequence ID" value="NZ_PVTJ01000007.1"/>
</dbReference>
<sequence>MSTTLSEPFAFALDAALEARRPAEVRGSGRSDVRMLVTDKETGEITHRRFEDLPALVRPGDLLVVNNSGTLPAAVVTRQGLRVHFSSVRPDGSWLVELRDRDKPYLGDVLGRIVDLPGSYQLYLERRFGKRLWVVRPPFASVPDYLARYGRPISYSYVEEQWPIGAYQTVFATVPGSAEMPSAARPFTSEIVTRLVSAGVGIAPVTLHTGVASLESDEDPYPEWFEVGEYTARAVNTAKAAGGRVIAVGTTVVRALESAVEKSTAEDGRVVGTSGHTERIISPANPVAVVDGLLTGFHEPRSTHLSMLEAICPTALLRDSYEAAIGGKYLWHEFGDVHLIA</sequence>
<dbReference type="Proteomes" id="UP000238176">
    <property type="component" value="Unassembled WGS sequence"/>
</dbReference>
<dbReference type="GO" id="GO:0008616">
    <property type="term" value="P:tRNA queuosine(34) biosynthetic process"/>
    <property type="evidence" value="ECO:0007669"/>
    <property type="project" value="UniProtKB-KW"/>
</dbReference>
<keyword evidence="1" id="KW-0963">Cytoplasm</keyword>
<dbReference type="Gene3D" id="3.40.1780.10">
    <property type="entry name" value="QueA-like"/>
    <property type="match status" value="1"/>
</dbReference>
<name>A0A2T0UHW5_9ACTN</name>
<keyword evidence="4" id="KW-0671">Queuosine biosynthesis</keyword>
<keyword evidence="6" id="KW-1185">Reference proteome</keyword>
<dbReference type="OrthoDB" id="9783887at2"/>
<keyword evidence="2 5" id="KW-0808">Transferase</keyword>
<evidence type="ECO:0000256" key="1">
    <source>
        <dbReference type="ARBA" id="ARBA00022490"/>
    </source>
</evidence>
<comment type="caution">
    <text evidence="5">The sequence shown here is derived from an EMBL/GenBank/DDBJ whole genome shotgun (WGS) entry which is preliminary data.</text>
</comment>
<dbReference type="EMBL" id="PVTJ01000007">
    <property type="protein sequence ID" value="PRY57474.1"/>
    <property type="molecule type" value="Genomic_DNA"/>
</dbReference>
<organism evidence="5 6">
    <name type="scientific">Glycomyces artemisiae</name>
    <dbReference type="NCBI Taxonomy" id="1076443"/>
    <lineage>
        <taxon>Bacteria</taxon>
        <taxon>Bacillati</taxon>
        <taxon>Actinomycetota</taxon>
        <taxon>Actinomycetes</taxon>
        <taxon>Glycomycetales</taxon>
        <taxon>Glycomycetaceae</taxon>
        <taxon>Glycomyces</taxon>
    </lineage>
</organism>
<evidence type="ECO:0000313" key="5">
    <source>
        <dbReference type="EMBL" id="PRY57474.1"/>
    </source>
</evidence>
<dbReference type="InterPro" id="IPR036100">
    <property type="entry name" value="QueA_sf"/>
</dbReference>
<evidence type="ECO:0000256" key="4">
    <source>
        <dbReference type="ARBA" id="ARBA00022785"/>
    </source>
</evidence>
<keyword evidence="3" id="KW-0949">S-adenosyl-L-methionine</keyword>
<dbReference type="PANTHER" id="PTHR30307">
    <property type="entry name" value="S-ADENOSYLMETHIONINE:TRNA RIBOSYLTRANSFERASE-ISOMERASE"/>
    <property type="match status" value="1"/>
</dbReference>
<dbReference type="SUPFAM" id="SSF111337">
    <property type="entry name" value="QueA-like"/>
    <property type="match status" value="1"/>
</dbReference>
<keyword evidence="5" id="KW-0413">Isomerase</keyword>
<accession>A0A2T0UHW5</accession>
<dbReference type="AlphaFoldDB" id="A0A2T0UHW5"/>
<gene>
    <name evidence="5" type="ORF">B0I28_107323</name>
</gene>